<accession>K0K784</accession>
<keyword evidence="5" id="KW-0804">Transcription</keyword>
<gene>
    <name evidence="10" type="ordered locus">BN6_54950</name>
</gene>
<dbReference type="Pfam" id="PF00486">
    <property type="entry name" value="Trans_reg_C"/>
    <property type="match status" value="1"/>
</dbReference>
<protein>
    <submittedName>
        <fullName evidence="10">Transcriptional regulator</fullName>
    </submittedName>
</protein>
<dbReference type="STRING" id="1179773.BN6_54950"/>
<dbReference type="GO" id="GO:0000156">
    <property type="term" value="F:phosphorelay response regulator activity"/>
    <property type="evidence" value="ECO:0007669"/>
    <property type="project" value="TreeGrafter"/>
</dbReference>
<keyword evidence="11" id="KW-1185">Reference proteome</keyword>
<evidence type="ECO:0000256" key="5">
    <source>
        <dbReference type="ARBA" id="ARBA00023163"/>
    </source>
</evidence>
<dbReference type="InterPro" id="IPR039420">
    <property type="entry name" value="WalR-like"/>
</dbReference>
<dbReference type="SMART" id="SM00862">
    <property type="entry name" value="Trans_reg_C"/>
    <property type="match status" value="1"/>
</dbReference>
<dbReference type="GO" id="GO:0032993">
    <property type="term" value="C:protein-DNA complex"/>
    <property type="evidence" value="ECO:0007669"/>
    <property type="project" value="TreeGrafter"/>
</dbReference>
<keyword evidence="1 6" id="KW-0597">Phosphoprotein</keyword>
<dbReference type="AlphaFoldDB" id="K0K784"/>
<dbReference type="Gene3D" id="1.10.10.10">
    <property type="entry name" value="Winged helix-like DNA-binding domain superfamily/Winged helix DNA-binding domain"/>
    <property type="match status" value="1"/>
</dbReference>
<dbReference type="Proteomes" id="UP000006281">
    <property type="component" value="Chromosome"/>
</dbReference>
<sequence length="242" mass="26748">MVGQQAGELVSTWEPAPGGRNGSATWHVLVVESNVSDKENLVTWLRRQGHDVYSAETGTEAIRVHDSADLVLLDLELPDLDGIEVCRAIRAKCDVPLIAVTARRAELDCVLGLQSGADDYLVKPYGFRELMARIDAVMRRARPRAAPAPTVSRGSLRIDAKLREVILAGRRIELTRKEFDLLYLLASHSETVVPRSAIMKQVWGDSWSRRTVDTHVSSLRNKLGSGQWIVTVRGVGFRLGEG</sequence>
<dbReference type="InterPro" id="IPR011006">
    <property type="entry name" value="CheY-like_superfamily"/>
</dbReference>
<proteinExistence type="predicted"/>
<feature type="domain" description="OmpR/PhoB-type" evidence="9">
    <location>
        <begin position="148"/>
        <end position="241"/>
    </location>
</feature>
<dbReference type="EMBL" id="HE804045">
    <property type="protein sequence ID" value="CCH32754.1"/>
    <property type="molecule type" value="Genomic_DNA"/>
</dbReference>
<evidence type="ECO:0000256" key="6">
    <source>
        <dbReference type="PROSITE-ProRule" id="PRU00169"/>
    </source>
</evidence>
<dbReference type="Pfam" id="PF00072">
    <property type="entry name" value="Response_reg"/>
    <property type="match status" value="1"/>
</dbReference>
<dbReference type="PANTHER" id="PTHR48111:SF1">
    <property type="entry name" value="TWO-COMPONENT RESPONSE REGULATOR ORR33"/>
    <property type="match status" value="1"/>
</dbReference>
<evidence type="ECO:0000256" key="7">
    <source>
        <dbReference type="PROSITE-ProRule" id="PRU01091"/>
    </source>
</evidence>
<dbReference type="InterPro" id="IPR001867">
    <property type="entry name" value="OmpR/PhoB-type_DNA-bd"/>
</dbReference>
<dbReference type="GO" id="GO:0000976">
    <property type="term" value="F:transcription cis-regulatory region binding"/>
    <property type="evidence" value="ECO:0007669"/>
    <property type="project" value="TreeGrafter"/>
</dbReference>
<keyword evidence="4 7" id="KW-0238">DNA-binding</keyword>
<evidence type="ECO:0000259" key="9">
    <source>
        <dbReference type="PROSITE" id="PS51755"/>
    </source>
</evidence>
<dbReference type="eggNOG" id="COG0745">
    <property type="taxonomic scope" value="Bacteria"/>
</dbReference>
<dbReference type="GO" id="GO:0006355">
    <property type="term" value="P:regulation of DNA-templated transcription"/>
    <property type="evidence" value="ECO:0007669"/>
    <property type="project" value="InterPro"/>
</dbReference>
<evidence type="ECO:0000313" key="10">
    <source>
        <dbReference type="EMBL" id="CCH32754.1"/>
    </source>
</evidence>
<dbReference type="Gene3D" id="3.40.50.2300">
    <property type="match status" value="1"/>
</dbReference>
<evidence type="ECO:0000256" key="1">
    <source>
        <dbReference type="ARBA" id="ARBA00022553"/>
    </source>
</evidence>
<evidence type="ECO:0000256" key="4">
    <source>
        <dbReference type="ARBA" id="ARBA00023125"/>
    </source>
</evidence>
<evidence type="ECO:0000259" key="8">
    <source>
        <dbReference type="PROSITE" id="PS50110"/>
    </source>
</evidence>
<dbReference type="PROSITE" id="PS50110">
    <property type="entry name" value="RESPONSE_REGULATORY"/>
    <property type="match status" value="1"/>
</dbReference>
<feature type="domain" description="Response regulatory" evidence="8">
    <location>
        <begin position="27"/>
        <end position="138"/>
    </location>
</feature>
<feature type="modified residue" description="4-aspartylphosphate" evidence="6">
    <location>
        <position position="74"/>
    </location>
</feature>
<keyword evidence="3" id="KW-0805">Transcription regulation</keyword>
<organism evidence="10 11">
    <name type="scientific">Saccharothrix espanaensis (strain ATCC 51144 / DSM 44229 / JCM 9112 / NBRC 15066 / NRRL 15764)</name>
    <dbReference type="NCBI Taxonomy" id="1179773"/>
    <lineage>
        <taxon>Bacteria</taxon>
        <taxon>Bacillati</taxon>
        <taxon>Actinomycetota</taxon>
        <taxon>Actinomycetes</taxon>
        <taxon>Pseudonocardiales</taxon>
        <taxon>Pseudonocardiaceae</taxon>
        <taxon>Saccharothrix</taxon>
    </lineage>
</organism>
<evidence type="ECO:0000313" key="11">
    <source>
        <dbReference type="Proteomes" id="UP000006281"/>
    </source>
</evidence>
<dbReference type="CDD" id="cd00383">
    <property type="entry name" value="trans_reg_C"/>
    <property type="match status" value="1"/>
</dbReference>
<reference evidence="10 11" key="1">
    <citation type="journal article" date="2012" name="BMC Genomics">
        <title>Complete genome sequence of Saccharothrix espanaensis DSM 44229T and comparison to the other completely sequenced Pseudonocardiaceae.</title>
        <authorList>
            <person name="Strobel T."/>
            <person name="Al-Dilaimi A."/>
            <person name="Blom J."/>
            <person name="Gessner A."/>
            <person name="Kalinowski J."/>
            <person name="Luzhetska M."/>
            <person name="Puhler A."/>
            <person name="Szczepanowski R."/>
            <person name="Bechthold A."/>
            <person name="Ruckert C."/>
        </authorList>
    </citation>
    <scope>NUCLEOTIDE SEQUENCE [LARGE SCALE GENOMIC DNA]</scope>
    <source>
        <strain evidence="11">ATCC 51144 / DSM 44229 / JCM 9112 / NBRC 15066 / NRRL 15764</strain>
    </source>
</reference>
<dbReference type="HOGENOM" id="CLU_000445_30_4_11"/>
<dbReference type="KEGG" id="sesp:BN6_54950"/>
<dbReference type="PATRIC" id="fig|1179773.3.peg.5540"/>
<dbReference type="InterPro" id="IPR036388">
    <property type="entry name" value="WH-like_DNA-bd_sf"/>
</dbReference>
<dbReference type="SUPFAM" id="SSF52172">
    <property type="entry name" value="CheY-like"/>
    <property type="match status" value="1"/>
</dbReference>
<name>K0K784_SACES</name>
<evidence type="ECO:0000256" key="3">
    <source>
        <dbReference type="ARBA" id="ARBA00023015"/>
    </source>
</evidence>
<dbReference type="Gene3D" id="6.10.250.690">
    <property type="match status" value="1"/>
</dbReference>
<dbReference type="GO" id="GO:0005829">
    <property type="term" value="C:cytosol"/>
    <property type="evidence" value="ECO:0007669"/>
    <property type="project" value="TreeGrafter"/>
</dbReference>
<dbReference type="PROSITE" id="PS51755">
    <property type="entry name" value="OMPR_PHOB"/>
    <property type="match status" value="1"/>
</dbReference>
<keyword evidence="2" id="KW-0902">Two-component regulatory system</keyword>
<dbReference type="SMART" id="SM00448">
    <property type="entry name" value="REC"/>
    <property type="match status" value="1"/>
</dbReference>
<dbReference type="InterPro" id="IPR001789">
    <property type="entry name" value="Sig_transdc_resp-reg_receiver"/>
</dbReference>
<feature type="DNA-binding region" description="OmpR/PhoB-type" evidence="7">
    <location>
        <begin position="148"/>
        <end position="241"/>
    </location>
</feature>
<dbReference type="PANTHER" id="PTHR48111">
    <property type="entry name" value="REGULATOR OF RPOS"/>
    <property type="match status" value="1"/>
</dbReference>
<evidence type="ECO:0000256" key="2">
    <source>
        <dbReference type="ARBA" id="ARBA00023012"/>
    </source>
</evidence>